<keyword evidence="4 7" id="KW-0648">Protein biosynthesis</keyword>
<dbReference type="SUPFAM" id="SSF52374">
    <property type="entry name" value="Nucleotidylyl transferase"/>
    <property type="match status" value="1"/>
</dbReference>
<dbReference type="SUPFAM" id="SSF55174">
    <property type="entry name" value="Alpha-L RNA-binding motif"/>
    <property type="match status" value="1"/>
</dbReference>
<evidence type="ECO:0000256" key="6">
    <source>
        <dbReference type="ARBA" id="ARBA00048248"/>
    </source>
</evidence>
<dbReference type="Proteomes" id="UP001484199">
    <property type="component" value="Chromosome"/>
</dbReference>
<sequence length="418" mass="49005">MFLFQELKWRNLFQNSNDDKQLEQLLNQEQINFYWGFDVTADSLTIGHLVQMITILLLQKKGHKPFILIGRATSLIGDPKEKTERKLLSLEEIENNLFKIKKQLIKLLTEHKITFIDNFDWISKIDLIAFLRDYGKYFNVSYMISKEKIAQRLNKGISYTEFSYMILQALDFYLLYKKHNIILQIGGSDQWGNMTAGLELIRKKKKNEFQQKPFALSTSLLLDDKGVKIGKSEKNAIWLDEKLTNPYQIYQFCFNVNDDKVINYLKMLTLLEIDKILELEKQVQVSPNSRLAQRELAKQVVSFVHGEKIFQECCQVNNILFLNKQKEINEKEFVLLRKYLFSIEIKEPISIVDALVQTKLIDSRKKAKSIINSSKIKIFQKTIKTLDFIVMPEIALCNNKYILLTKKNKIHALIVCQN</sequence>
<dbReference type="InterPro" id="IPR024088">
    <property type="entry name" value="Tyr-tRNA-ligase_bac-type"/>
</dbReference>
<evidence type="ECO:0000256" key="1">
    <source>
        <dbReference type="ARBA" id="ARBA00022598"/>
    </source>
</evidence>
<name>A0ABZ2UBT5_ASHYP</name>
<evidence type="ECO:0000313" key="9">
    <source>
        <dbReference type="Proteomes" id="UP001484199"/>
    </source>
</evidence>
<evidence type="ECO:0000313" key="8">
    <source>
        <dbReference type="EMBL" id="WYY26440.1"/>
    </source>
</evidence>
<comment type="subcellular location">
    <subcellularLocation>
        <location evidence="7">Cytoplasm</location>
    </subcellularLocation>
</comment>
<keyword evidence="7" id="KW-0963">Cytoplasm</keyword>
<keyword evidence="5 7" id="KW-0030">Aminoacyl-tRNA synthetase</keyword>
<evidence type="ECO:0000256" key="3">
    <source>
        <dbReference type="ARBA" id="ARBA00022840"/>
    </source>
</evidence>
<dbReference type="InterPro" id="IPR002307">
    <property type="entry name" value="Tyr-tRNA-ligase"/>
</dbReference>
<comment type="similarity">
    <text evidence="7">Belongs to the class-I aminoacyl-tRNA synthetase family. TyrS type 1 subfamily.</text>
</comment>
<comment type="function">
    <text evidence="7">Catalyzes the attachment of tyrosine to tRNA(Tyr) in a two-step reaction: tyrosine is first activated by ATP to form Tyr-AMP and then transferred to the acceptor end of tRNA(Tyr).</text>
</comment>
<accession>A0ABZ2UBT5</accession>
<dbReference type="EMBL" id="CP146843">
    <property type="protein sequence ID" value="WYY26440.1"/>
    <property type="molecule type" value="Genomic_DNA"/>
</dbReference>
<dbReference type="PANTHER" id="PTHR11766:SF0">
    <property type="entry name" value="TYROSINE--TRNA LIGASE, MITOCHONDRIAL"/>
    <property type="match status" value="1"/>
</dbReference>
<comment type="subunit">
    <text evidence="7">Homodimer.</text>
</comment>
<comment type="caution">
    <text evidence="7">Lacks conserved residue(s) required for the propagation of feature annotation.</text>
</comment>
<feature type="binding site" evidence="7">
    <location>
        <position position="168"/>
    </location>
    <ligand>
        <name>L-tyrosine</name>
        <dbReference type="ChEBI" id="CHEBI:58315"/>
    </ligand>
</feature>
<evidence type="ECO:0000256" key="2">
    <source>
        <dbReference type="ARBA" id="ARBA00022741"/>
    </source>
</evidence>
<feature type="binding site" evidence="7">
    <location>
        <position position="164"/>
    </location>
    <ligand>
        <name>L-tyrosine</name>
        <dbReference type="ChEBI" id="CHEBI:58315"/>
    </ligand>
</feature>
<dbReference type="PANTHER" id="PTHR11766">
    <property type="entry name" value="TYROSYL-TRNA SYNTHETASE"/>
    <property type="match status" value="1"/>
</dbReference>
<evidence type="ECO:0000256" key="4">
    <source>
        <dbReference type="ARBA" id="ARBA00022917"/>
    </source>
</evidence>
<dbReference type="InterPro" id="IPR014729">
    <property type="entry name" value="Rossmann-like_a/b/a_fold"/>
</dbReference>
<feature type="binding site" evidence="7">
    <location>
        <position position="231"/>
    </location>
    <ligand>
        <name>ATP</name>
        <dbReference type="ChEBI" id="CHEBI:30616"/>
    </ligand>
</feature>
<gene>
    <name evidence="7" type="primary">tyrS</name>
    <name evidence="8" type="ORF">AshY1_03260</name>
</gene>
<reference evidence="8" key="1">
    <citation type="submission" date="2024-03" db="EMBL/GenBank/DDBJ databases">
        <title>The Complete Genome of 'Candidatus Phytoplasma fraxini' AshY1 from the Ash Yellows Group.</title>
        <authorList>
            <person name="Boehm J.W."/>
            <person name="Huettel B."/>
            <person name="Schneider B."/>
            <person name="Kube M."/>
        </authorList>
    </citation>
    <scope>NUCLEOTIDE SEQUENCE [LARGE SCALE GENOMIC DNA]</scope>
    <source>
        <strain evidence="8">AshY1</strain>
    </source>
</reference>
<dbReference type="CDD" id="cd00805">
    <property type="entry name" value="TyrRS_core"/>
    <property type="match status" value="1"/>
</dbReference>
<proteinExistence type="inferred from homology"/>
<evidence type="ECO:0000256" key="7">
    <source>
        <dbReference type="HAMAP-Rule" id="MF_02006"/>
    </source>
</evidence>
<organism evidence="8 9">
    <name type="scientific">Ash yellows phytoplasma</name>
    <dbReference type="NCBI Taxonomy" id="35780"/>
    <lineage>
        <taxon>Bacteria</taxon>
        <taxon>Bacillati</taxon>
        <taxon>Mycoplasmatota</taxon>
        <taxon>Mollicutes</taxon>
        <taxon>Acholeplasmatales</taxon>
        <taxon>Acholeplasmataceae</taxon>
        <taxon>Candidatus Phytoplasma</taxon>
        <taxon>16SrVII (Ash yellows group)</taxon>
    </lineage>
</organism>
<protein>
    <recommendedName>
        <fullName evidence="7">Tyrosine--tRNA ligase</fullName>
        <ecNumber evidence="7">6.1.1.1</ecNumber>
    </recommendedName>
    <alternativeName>
        <fullName evidence="7">Tyrosyl-tRNA synthetase</fullName>
        <shortName evidence="7">TyrRS</shortName>
    </alternativeName>
</protein>
<comment type="catalytic activity">
    <reaction evidence="6 7">
        <text>tRNA(Tyr) + L-tyrosine + ATP = L-tyrosyl-tRNA(Tyr) + AMP + diphosphate + H(+)</text>
        <dbReference type="Rhea" id="RHEA:10220"/>
        <dbReference type="Rhea" id="RHEA-COMP:9706"/>
        <dbReference type="Rhea" id="RHEA-COMP:9707"/>
        <dbReference type="ChEBI" id="CHEBI:15378"/>
        <dbReference type="ChEBI" id="CHEBI:30616"/>
        <dbReference type="ChEBI" id="CHEBI:33019"/>
        <dbReference type="ChEBI" id="CHEBI:58315"/>
        <dbReference type="ChEBI" id="CHEBI:78442"/>
        <dbReference type="ChEBI" id="CHEBI:78536"/>
        <dbReference type="ChEBI" id="CHEBI:456215"/>
        <dbReference type="EC" id="6.1.1.1"/>
    </reaction>
</comment>
<dbReference type="Gene3D" id="3.10.290.10">
    <property type="entry name" value="RNA-binding S4 domain"/>
    <property type="match status" value="1"/>
</dbReference>
<dbReference type="Gene3D" id="1.10.240.10">
    <property type="entry name" value="Tyrosyl-Transfer RNA Synthetase"/>
    <property type="match status" value="1"/>
</dbReference>
<keyword evidence="3 7" id="KW-0067">ATP-binding</keyword>
<dbReference type="InterPro" id="IPR002305">
    <property type="entry name" value="aa-tRNA-synth_Ic"/>
</dbReference>
<dbReference type="EC" id="6.1.1.1" evidence="7"/>
<dbReference type="InterPro" id="IPR036986">
    <property type="entry name" value="S4_RNA-bd_sf"/>
</dbReference>
<dbReference type="NCBIfam" id="TIGR00234">
    <property type="entry name" value="tyrS"/>
    <property type="match status" value="1"/>
</dbReference>
<feature type="binding site" evidence="7">
    <location>
        <position position="34"/>
    </location>
    <ligand>
        <name>L-tyrosine</name>
        <dbReference type="ChEBI" id="CHEBI:58315"/>
    </ligand>
</feature>
<dbReference type="HAMAP" id="MF_02006">
    <property type="entry name" value="Tyr_tRNA_synth_type1"/>
    <property type="match status" value="1"/>
</dbReference>
<dbReference type="Gene3D" id="3.40.50.620">
    <property type="entry name" value="HUPs"/>
    <property type="match status" value="1"/>
</dbReference>
<feature type="short sequence motif" description="'KMSKS' region" evidence="7">
    <location>
        <begin position="228"/>
        <end position="232"/>
    </location>
</feature>
<dbReference type="Pfam" id="PF00579">
    <property type="entry name" value="tRNA-synt_1b"/>
    <property type="match status" value="1"/>
</dbReference>
<dbReference type="PRINTS" id="PR01040">
    <property type="entry name" value="TRNASYNTHTYR"/>
</dbReference>
<dbReference type="InterPro" id="IPR024107">
    <property type="entry name" value="Tyr-tRNA-ligase_bac_1"/>
</dbReference>
<keyword evidence="1 7" id="KW-0436">Ligase</keyword>
<dbReference type="RefSeq" id="WP_341266344.1">
    <property type="nucleotide sequence ID" value="NZ_CP146843.1"/>
</dbReference>
<keyword evidence="2 7" id="KW-0547">Nucleotide-binding</keyword>
<keyword evidence="9" id="KW-1185">Reference proteome</keyword>
<evidence type="ECO:0000256" key="5">
    <source>
        <dbReference type="ARBA" id="ARBA00023146"/>
    </source>
</evidence>